<proteinExistence type="predicted"/>
<keyword evidence="1" id="KW-0560">Oxidoreductase</keyword>
<keyword evidence="4" id="KW-1185">Reference proteome</keyword>
<dbReference type="SUPFAM" id="SSF51197">
    <property type="entry name" value="Clavaminate synthase-like"/>
    <property type="match status" value="1"/>
</dbReference>
<organism evidence="4">
    <name type="scientific">Selaginella moellendorffii</name>
    <name type="common">Spikemoss</name>
    <dbReference type="NCBI Taxonomy" id="88036"/>
    <lineage>
        <taxon>Eukaryota</taxon>
        <taxon>Viridiplantae</taxon>
        <taxon>Streptophyta</taxon>
        <taxon>Embryophyta</taxon>
        <taxon>Tracheophyta</taxon>
        <taxon>Lycopodiopsida</taxon>
        <taxon>Selaginellales</taxon>
        <taxon>Selaginellaceae</taxon>
        <taxon>Selaginella</taxon>
    </lineage>
</organism>
<accession>D8TCA6</accession>
<dbReference type="Proteomes" id="UP000001514">
    <property type="component" value="Unassembled WGS sequence"/>
</dbReference>
<evidence type="ECO:0000313" key="4">
    <source>
        <dbReference type="Proteomes" id="UP000001514"/>
    </source>
</evidence>
<protein>
    <recommendedName>
        <fullName evidence="2">TauD/TfdA-like domain-containing protein</fullName>
    </recommendedName>
</protein>
<dbReference type="Gene3D" id="3.60.130.10">
    <property type="entry name" value="Clavaminate synthase-like"/>
    <property type="match status" value="1"/>
</dbReference>
<dbReference type="InParanoid" id="D8TCA6"/>
<reference evidence="3 4" key="1">
    <citation type="journal article" date="2011" name="Science">
        <title>The Selaginella genome identifies genetic changes associated with the evolution of vascular plants.</title>
        <authorList>
            <person name="Banks J.A."/>
            <person name="Nishiyama T."/>
            <person name="Hasebe M."/>
            <person name="Bowman J.L."/>
            <person name="Gribskov M."/>
            <person name="dePamphilis C."/>
            <person name="Albert V.A."/>
            <person name="Aono N."/>
            <person name="Aoyama T."/>
            <person name="Ambrose B.A."/>
            <person name="Ashton N.W."/>
            <person name="Axtell M.J."/>
            <person name="Barker E."/>
            <person name="Barker M.S."/>
            <person name="Bennetzen J.L."/>
            <person name="Bonawitz N.D."/>
            <person name="Chapple C."/>
            <person name="Cheng C."/>
            <person name="Correa L.G."/>
            <person name="Dacre M."/>
            <person name="DeBarry J."/>
            <person name="Dreyer I."/>
            <person name="Elias M."/>
            <person name="Engstrom E.M."/>
            <person name="Estelle M."/>
            <person name="Feng L."/>
            <person name="Finet C."/>
            <person name="Floyd S.K."/>
            <person name="Frommer W.B."/>
            <person name="Fujita T."/>
            <person name="Gramzow L."/>
            <person name="Gutensohn M."/>
            <person name="Harholt J."/>
            <person name="Hattori M."/>
            <person name="Heyl A."/>
            <person name="Hirai T."/>
            <person name="Hiwatashi Y."/>
            <person name="Ishikawa M."/>
            <person name="Iwata M."/>
            <person name="Karol K.G."/>
            <person name="Koehler B."/>
            <person name="Kolukisaoglu U."/>
            <person name="Kubo M."/>
            <person name="Kurata T."/>
            <person name="Lalonde S."/>
            <person name="Li K."/>
            <person name="Li Y."/>
            <person name="Litt A."/>
            <person name="Lyons E."/>
            <person name="Manning G."/>
            <person name="Maruyama T."/>
            <person name="Michael T.P."/>
            <person name="Mikami K."/>
            <person name="Miyazaki S."/>
            <person name="Morinaga S."/>
            <person name="Murata T."/>
            <person name="Mueller-Roeber B."/>
            <person name="Nelson D.R."/>
            <person name="Obara M."/>
            <person name="Oguri Y."/>
            <person name="Olmstead R.G."/>
            <person name="Onodera N."/>
            <person name="Petersen B.L."/>
            <person name="Pils B."/>
            <person name="Prigge M."/>
            <person name="Rensing S.A."/>
            <person name="Riano-Pachon D.M."/>
            <person name="Roberts A.W."/>
            <person name="Sato Y."/>
            <person name="Scheller H.V."/>
            <person name="Schulz B."/>
            <person name="Schulz C."/>
            <person name="Shakirov E.V."/>
            <person name="Shibagaki N."/>
            <person name="Shinohara N."/>
            <person name="Shippen D.E."/>
            <person name="Soerensen I."/>
            <person name="Sotooka R."/>
            <person name="Sugimoto N."/>
            <person name="Sugita M."/>
            <person name="Sumikawa N."/>
            <person name="Tanurdzic M."/>
            <person name="Theissen G."/>
            <person name="Ulvskov P."/>
            <person name="Wakazuki S."/>
            <person name="Weng J.K."/>
            <person name="Willats W.W."/>
            <person name="Wipf D."/>
            <person name="Wolf P.G."/>
            <person name="Yang L."/>
            <person name="Zimmer A.D."/>
            <person name="Zhu Q."/>
            <person name="Mitros T."/>
            <person name="Hellsten U."/>
            <person name="Loque D."/>
            <person name="Otillar R."/>
            <person name="Salamov A."/>
            <person name="Schmutz J."/>
            <person name="Shapiro H."/>
            <person name="Lindquist E."/>
            <person name="Lucas S."/>
            <person name="Rokhsar D."/>
            <person name="Grigoriev I.V."/>
        </authorList>
    </citation>
    <scope>NUCLEOTIDE SEQUENCE [LARGE SCALE GENOMIC DNA]</scope>
</reference>
<dbReference type="PANTHER" id="PTHR10696">
    <property type="entry name" value="GAMMA-BUTYROBETAINE HYDROXYLASE-RELATED"/>
    <property type="match status" value="1"/>
</dbReference>
<gene>
    <name evidence="3" type="ORF">SELMODRAFT_449058</name>
</gene>
<feature type="domain" description="TauD/TfdA-like" evidence="2">
    <location>
        <begin position="38"/>
        <end position="285"/>
    </location>
</feature>
<name>D8TCA6_SELML</name>
<dbReference type="KEGG" id="smo:SELMODRAFT_449058"/>
<dbReference type="AlphaFoldDB" id="D8TCA6"/>
<sequence>MADLLAAVAEFVADPPAANHSNPPFPQVLVPGSDHPSLEALAAAIRKNKPGLESLLDSSGAILFRGFPVKNAEDFATVVEAFGYKSMGYEAGAAARTYILPDYPDVVMFFCEIAPPEGGETGIVQGRTVYDAMAREYPEFVRNLEEKGLVYYNFLAEDEWKEKFGTDDRSQAELKASKLSKKLQWLDDGRVKVYHGPRPAIKQLKENSKTWFNNIGSSDPTIPNLRHLEYGDGTPLPLDALKASLAFMNDHQVPHKWKPGDVMVVNNHAVLHSRHPSKPPRRLLVSMLKTS</sequence>
<dbReference type="PANTHER" id="PTHR10696:SF21">
    <property type="entry name" value="TAUD_TFDA-LIKE DOMAIN-CONTAINING PROTEIN"/>
    <property type="match status" value="1"/>
</dbReference>
<dbReference type="STRING" id="88036.D8TCA6"/>
<dbReference type="OMA" id="DEFIYYH"/>
<evidence type="ECO:0000259" key="2">
    <source>
        <dbReference type="Pfam" id="PF02668"/>
    </source>
</evidence>
<dbReference type="InterPro" id="IPR003819">
    <property type="entry name" value="TauD/TfdA-like"/>
</dbReference>
<dbReference type="GO" id="GO:0016491">
    <property type="term" value="F:oxidoreductase activity"/>
    <property type="evidence" value="ECO:0007669"/>
    <property type="project" value="UniProtKB-KW"/>
</dbReference>
<dbReference type="HOGENOM" id="CLU_044153_3_0_1"/>
<evidence type="ECO:0000256" key="1">
    <source>
        <dbReference type="ARBA" id="ARBA00023002"/>
    </source>
</evidence>
<dbReference type="EMBL" id="GL377715">
    <property type="protein sequence ID" value="EFJ05748.1"/>
    <property type="molecule type" value="Genomic_DNA"/>
</dbReference>
<evidence type="ECO:0000313" key="3">
    <source>
        <dbReference type="EMBL" id="EFJ05748.1"/>
    </source>
</evidence>
<dbReference type="InterPro" id="IPR050411">
    <property type="entry name" value="AlphaKG_dependent_hydroxylases"/>
</dbReference>
<dbReference type="Pfam" id="PF02668">
    <property type="entry name" value="TauD"/>
    <property type="match status" value="1"/>
</dbReference>
<dbReference type="InterPro" id="IPR042098">
    <property type="entry name" value="TauD-like_sf"/>
</dbReference>
<dbReference type="Gramene" id="EFJ05748">
    <property type="protein sequence ID" value="EFJ05748"/>
    <property type="gene ID" value="SELMODRAFT_449058"/>
</dbReference>
<dbReference type="eggNOG" id="ENOG502QRUR">
    <property type="taxonomic scope" value="Eukaryota"/>
</dbReference>